<feature type="region of interest" description="Disordered" evidence="1">
    <location>
        <begin position="206"/>
        <end position="226"/>
    </location>
</feature>
<dbReference type="AlphaFoldDB" id="A0A5B1M2P2"/>
<dbReference type="InterPro" id="IPR012938">
    <property type="entry name" value="Glc/Sorbosone_DH"/>
</dbReference>
<feature type="chain" id="PRO_5022683599" evidence="2">
    <location>
        <begin position="25"/>
        <end position="399"/>
    </location>
</feature>
<dbReference type="EMBL" id="VUJW01000008">
    <property type="protein sequence ID" value="KAA1426419.1"/>
    <property type="molecule type" value="Genomic_DNA"/>
</dbReference>
<evidence type="ECO:0000256" key="1">
    <source>
        <dbReference type="SAM" id="MobiDB-lite"/>
    </source>
</evidence>
<dbReference type="SUPFAM" id="SSF50952">
    <property type="entry name" value="Soluble quinoprotein glucose dehydrogenase"/>
    <property type="match status" value="1"/>
</dbReference>
<accession>A0A5B1M2P2</accession>
<feature type="signal peptide" evidence="2">
    <location>
        <begin position="1"/>
        <end position="24"/>
    </location>
</feature>
<gene>
    <name evidence="4" type="ORF">F0U47_13505</name>
</gene>
<reference evidence="4 5" key="1">
    <citation type="submission" date="2019-09" db="EMBL/GenBank/DDBJ databases">
        <title>Nocardioides panacisoli sp. nov., isolated from the soil of a ginseng field.</title>
        <authorList>
            <person name="Cho C."/>
        </authorList>
    </citation>
    <scope>NUCLEOTIDE SEQUENCE [LARGE SCALE GENOMIC DNA]</scope>
    <source>
        <strain evidence="4 5">BN140041</strain>
    </source>
</reference>
<organism evidence="4 5">
    <name type="scientific">Nocardioides antri</name>
    <dbReference type="NCBI Taxonomy" id="2607659"/>
    <lineage>
        <taxon>Bacteria</taxon>
        <taxon>Bacillati</taxon>
        <taxon>Actinomycetota</taxon>
        <taxon>Actinomycetes</taxon>
        <taxon>Propionibacteriales</taxon>
        <taxon>Nocardioidaceae</taxon>
        <taxon>Nocardioides</taxon>
    </lineage>
</organism>
<evidence type="ECO:0000256" key="2">
    <source>
        <dbReference type="SAM" id="SignalP"/>
    </source>
</evidence>
<evidence type="ECO:0000313" key="4">
    <source>
        <dbReference type="EMBL" id="KAA1426419.1"/>
    </source>
</evidence>
<keyword evidence="5" id="KW-1185">Reference proteome</keyword>
<dbReference type="Proteomes" id="UP000324351">
    <property type="component" value="Unassembled WGS sequence"/>
</dbReference>
<name>A0A5B1M2P2_9ACTN</name>
<evidence type="ECO:0000313" key="5">
    <source>
        <dbReference type="Proteomes" id="UP000324351"/>
    </source>
</evidence>
<feature type="domain" description="Glucose/Sorbosone dehydrogenase" evidence="3">
    <location>
        <begin position="62"/>
        <end position="388"/>
    </location>
</feature>
<dbReference type="InterPro" id="IPR011042">
    <property type="entry name" value="6-blade_b-propeller_TolB-like"/>
</dbReference>
<protein>
    <submittedName>
        <fullName evidence="4">PQQ-dependent sugar dehydrogenase</fullName>
    </submittedName>
</protein>
<dbReference type="Pfam" id="PF07995">
    <property type="entry name" value="GSDH"/>
    <property type="match status" value="1"/>
</dbReference>
<proteinExistence type="predicted"/>
<dbReference type="PANTHER" id="PTHR19328">
    <property type="entry name" value="HEDGEHOG-INTERACTING PROTEIN"/>
    <property type="match status" value="1"/>
</dbReference>
<dbReference type="Gene3D" id="2.120.10.30">
    <property type="entry name" value="TolB, C-terminal domain"/>
    <property type="match status" value="1"/>
</dbReference>
<comment type="caution">
    <text evidence="4">The sequence shown here is derived from an EMBL/GenBank/DDBJ whole genome shotgun (WGS) entry which is preliminary data.</text>
</comment>
<dbReference type="InterPro" id="IPR011041">
    <property type="entry name" value="Quinoprot_gluc/sorb_DH_b-prop"/>
</dbReference>
<reference evidence="4 5" key="2">
    <citation type="submission" date="2019-09" db="EMBL/GenBank/DDBJ databases">
        <authorList>
            <person name="Jin C."/>
        </authorList>
    </citation>
    <scope>NUCLEOTIDE SEQUENCE [LARGE SCALE GENOMIC DNA]</scope>
    <source>
        <strain evidence="4 5">BN140041</strain>
    </source>
</reference>
<dbReference type="RefSeq" id="WP_149751001.1">
    <property type="nucleotide sequence ID" value="NZ_VUJW01000008.1"/>
</dbReference>
<sequence>MRKLGVTFVALVLLAALLPSAASASYLKLRPRSDAEQGAKLRDDGARRALPALRVTTMARGLDVPWDVRPIGEGRFLFTQRDRASLTLLQADGGTRRIGFPSRRVWVSGETGLMGLAIDPGFAENRRIYTCQGWKLPGGDKDIRVIAWTLDPGITAVGRPDVLVKGLPTVTGRHGGCRLLIARNGALLVGTGDAAVSSNPQNLRSLGGKTLRLDPGTGRPWPTNPFAGADNRKKRYVFTYGHRNVQGLAQRRDGTLWSVEHGTSRDDEINRLGRGRNFGWDPGPGYDESVPMTDFSLPGRQWGARWSSGSPTIATSGAAFVRGRGWGGYGGALAVGCLAGQRLMFAKFDDAGRLRWTRAPERLRDFGRLRGVTAYRGSLLVTTSNDGGTDRILRVRPAR</sequence>
<dbReference type="PANTHER" id="PTHR19328:SF13">
    <property type="entry name" value="HIPL1 PROTEIN"/>
    <property type="match status" value="1"/>
</dbReference>
<keyword evidence="2" id="KW-0732">Signal</keyword>
<evidence type="ECO:0000259" key="3">
    <source>
        <dbReference type="Pfam" id="PF07995"/>
    </source>
</evidence>